<evidence type="ECO:0000313" key="2">
    <source>
        <dbReference type="Proteomes" id="UP000582837"/>
    </source>
</evidence>
<comment type="caution">
    <text evidence="1">The sequence shown here is derived from an EMBL/GenBank/DDBJ whole genome shotgun (WGS) entry which is preliminary data.</text>
</comment>
<dbReference type="InterPro" id="IPR024747">
    <property type="entry name" value="Pyridox_Oxase-rel"/>
</dbReference>
<gene>
    <name evidence="1" type="ORF">HNQ61_005279</name>
</gene>
<evidence type="ECO:0008006" key="3">
    <source>
        <dbReference type="Google" id="ProtNLM"/>
    </source>
</evidence>
<dbReference type="Pfam" id="PF12900">
    <property type="entry name" value="Pyridox_ox_2"/>
    <property type="match status" value="1"/>
</dbReference>
<dbReference type="EMBL" id="JACHIA010000026">
    <property type="protein sequence ID" value="MBB6073608.1"/>
    <property type="molecule type" value="Genomic_DNA"/>
</dbReference>
<keyword evidence="2" id="KW-1185">Reference proteome</keyword>
<dbReference type="InterPro" id="IPR012349">
    <property type="entry name" value="Split_barrel_FMN-bd"/>
</dbReference>
<dbReference type="Proteomes" id="UP000582837">
    <property type="component" value="Unassembled WGS sequence"/>
</dbReference>
<protein>
    <recommendedName>
        <fullName evidence="3">Pyridoxamine 5'-phosphate oxidase family protein</fullName>
    </recommendedName>
</protein>
<dbReference type="AlphaFoldDB" id="A0A841H6K1"/>
<sequence>MNQPQIRALDRDECEAILSRNHVGRLAFSRQNRVDIEPLHYVFADGWLYGRTSHGAKLQATGDEWWPVAFEVDEVEGIFQWRSVVVHGGFYPMDEHGAEWEQTEWHRGVELLRSLIPDTLTPDDPAPHRQVLFRIAVQEATGREATPG</sequence>
<proteinExistence type="predicted"/>
<evidence type="ECO:0000313" key="1">
    <source>
        <dbReference type="EMBL" id="MBB6073608.1"/>
    </source>
</evidence>
<dbReference type="RefSeq" id="WP_170034129.1">
    <property type="nucleotide sequence ID" value="NZ_JABDTL010000001.1"/>
</dbReference>
<organism evidence="1 2">
    <name type="scientific">Longimicrobium terrae</name>
    <dbReference type="NCBI Taxonomy" id="1639882"/>
    <lineage>
        <taxon>Bacteria</taxon>
        <taxon>Pseudomonadati</taxon>
        <taxon>Gemmatimonadota</taxon>
        <taxon>Longimicrobiia</taxon>
        <taxon>Longimicrobiales</taxon>
        <taxon>Longimicrobiaceae</taxon>
        <taxon>Longimicrobium</taxon>
    </lineage>
</organism>
<dbReference type="Gene3D" id="2.30.110.10">
    <property type="entry name" value="Electron Transport, Fmn-binding Protein, Chain A"/>
    <property type="match status" value="1"/>
</dbReference>
<dbReference type="SUPFAM" id="SSF50475">
    <property type="entry name" value="FMN-binding split barrel"/>
    <property type="match status" value="1"/>
</dbReference>
<accession>A0A841H6K1</accession>
<name>A0A841H6K1_9BACT</name>
<reference evidence="1 2" key="1">
    <citation type="submission" date="2020-08" db="EMBL/GenBank/DDBJ databases">
        <title>Genomic Encyclopedia of Type Strains, Phase IV (KMG-IV): sequencing the most valuable type-strain genomes for metagenomic binning, comparative biology and taxonomic classification.</title>
        <authorList>
            <person name="Goeker M."/>
        </authorList>
    </citation>
    <scope>NUCLEOTIDE SEQUENCE [LARGE SCALE GENOMIC DNA]</scope>
    <source>
        <strain evidence="1 2">DSM 29007</strain>
    </source>
</reference>